<comment type="subcellular location">
    <subcellularLocation>
        <location evidence="1">Membrane</location>
        <topology evidence="1">Multi-pass membrane protein</topology>
    </subcellularLocation>
</comment>
<name>A0A1X0NQH1_9TRYP</name>
<dbReference type="PANTHER" id="PTHR22950:SF369">
    <property type="entry name" value="ACID TRANSPORTER 1, PUTATIVE-RELATED"/>
    <property type="match status" value="1"/>
</dbReference>
<evidence type="ECO:0000256" key="1">
    <source>
        <dbReference type="ARBA" id="ARBA00004141"/>
    </source>
</evidence>
<dbReference type="GeneID" id="39987727"/>
<dbReference type="Proteomes" id="UP000192257">
    <property type="component" value="Unassembled WGS sequence"/>
</dbReference>
<gene>
    <name evidence="7" type="ORF">TM35_000262100</name>
</gene>
<evidence type="ECO:0000256" key="4">
    <source>
        <dbReference type="ARBA" id="ARBA00023136"/>
    </source>
</evidence>
<dbReference type="OrthoDB" id="252522at2759"/>
<dbReference type="PANTHER" id="PTHR22950">
    <property type="entry name" value="AMINO ACID TRANSPORTER"/>
    <property type="match status" value="1"/>
</dbReference>
<sequence>MLMYDPIREPAMMIAYLGVLVKLCSSFPLLTMASRNAIYYIVGWDVDTLPFWKHCIVVVSLAVCSLLCGLFIPNINTVFGFVGAICGGTLAFLFPAVFMMYGGNWSLKSVGFGHYVLTYTLMMTGVVVIVFGTASTIYGAVVGDK</sequence>
<dbReference type="InterPro" id="IPR013057">
    <property type="entry name" value="AA_transpt_TM"/>
</dbReference>
<evidence type="ECO:0000256" key="5">
    <source>
        <dbReference type="SAM" id="Phobius"/>
    </source>
</evidence>
<evidence type="ECO:0000256" key="3">
    <source>
        <dbReference type="ARBA" id="ARBA00022989"/>
    </source>
</evidence>
<dbReference type="Pfam" id="PF01490">
    <property type="entry name" value="Aa_trans"/>
    <property type="match status" value="1"/>
</dbReference>
<dbReference type="VEuPathDB" id="TriTrypDB:TM35_000262100"/>
<feature type="transmembrane region" description="Helical" evidence="5">
    <location>
        <begin position="51"/>
        <end position="72"/>
    </location>
</feature>
<dbReference type="EMBL" id="NBCO01000026">
    <property type="protein sequence ID" value="ORC86758.1"/>
    <property type="molecule type" value="Genomic_DNA"/>
</dbReference>
<keyword evidence="2 5" id="KW-0812">Transmembrane</keyword>
<feature type="transmembrane region" description="Helical" evidence="5">
    <location>
        <begin position="79"/>
        <end position="101"/>
    </location>
</feature>
<evidence type="ECO:0000313" key="8">
    <source>
        <dbReference type="Proteomes" id="UP000192257"/>
    </source>
</evidence>
<proteinExistence type="predicted"/>
<dbReference type="GO" id="GO:0005737">
    <property type="term" value="C:cytoplasm"/>
    <property type="evidence" value="ECO:0007669"/>
    <property type="project" value="TreeGrafter"/>
</dbReference>
<evidence type="ECO:0000256" key="2">
    <source>
        <dbReference type="ARBA" id="ARBA00022692"/>
    </source>
</evidence>
<feature type="transmembrane region" description="Helical" evidence="5">
    <location>
        <begin position="12"/>
        <end position="31"/>
    </location>
</feature>
<dbReference type="AlphaFoldDB" id="A0A1X0NQH1"/>
<organism evidence="7 8">
    <name type="scientific">Trypanosoma theileri</name>
    <dbReference type="NCBI Taxonomy" id="67003"/>
    <lineage>
        <taxon>Eukaryota</taxon>
        <taxon>Discoba</taxon>
        <taxon>Euglenozoa</taxon>
        <taxon>Kinetoplastea</taxon>
        <taxon>Metakinetoplastina</taxon>
        <taxon>Trypanosomatida</taxon>
        <taxon>Trypanosomatidae</taxon>
        <taxon>Trypanosoma</taxon>
    </lineage>
</organism>
<feature type="domain" description="Amino acid transporter transmembrane" evidence="6">
    <location>
        <begin position="14"/>
        <end position="137"/>
    </location>
</feature>
<accession>A0A1X0NQH1</accession>
<keyword evidence="8" id="KW-1185">Reference proteome</keyword>
<evidence type="ECO:0000313" key="7">
    <source>
        <dbReference type="EMBL" id="ORC86758.1"/>
    </source>
</evidence>
<protein>
    <submittedName>
        <fullName evidence="7">Putative amino acid transporter PAT1</fullName>
    </submittedName>
</protein>
<dbReference type="GO" id="GO:0016020">
    <property type="term" value="C:membrane"/>
    <property type="evidence" value="ECO:0007669"/>
    <property type="project" value="UniProtKB-SubCell"/>
</dbReference>
<keyword evidence="4 5" id="KW-0472">Membrane</keyword>
<reference evidence="7 8" key="1">
    <citation type="submission" date="2017-03" db="EMBL/GenBank/DDBJ databases">
        <title>An alternative strategy for trypanosome survival in the mammalian bloodstream revealed through genome and transcriptome analysis of the ubiquitous bovine parasite Trypanosoma (Megatrypanum) theileri.</title>
        <authorList>
            <person name="Kelly S."/>
            <person name="Ivens A."/>
            <person name="Mott A."/>
            <person name="O'Neill E."/>
            <person name="Emms D."/>
            <person name="Macleod O."/>
            <person name="Voorheis P."/>
            <person name="Matthews J."/>
            <person name="Matthews K."/>
            <person name="Carrington M."/>
        </authorList>
    </citation>
    <scope>NUCLEOTIDE SEQUENCE [LARGE SCALE GENOMIC DNA]</scope>
    <source>
        <strain evidence="7">Edinburgh</strain>
    </source>
</reference>
<comment type="caution">
    <text evidence="7">The sequence shown here is derived from an EMBL/GenBank/DDBJ whole genome shotgun (WGS) entry which is preliminary data.</text>
</comment>
<evidence type="ECO:0000259" key="6">
    <source>
        <dbReference type="Pfam" id="PF01490"/>
    </source>
</evidence>
<dbReference type="RefSeq" id="XP_028880824.1">
    <property type="nucleotide sequence ID" value="XM_029027947.1"/>
</dbReference>
<feature type="transmembrane region" description="Helical" evidence="5">
    <location>
        <begin position="121"/>
        <end position="141"/>
    </location>
</feature>
<keyword evidence="3 5" id="KW-1133">Transmembrane helix</keyword>
<dbReference type="GO" id="GO:0015179">
    <property type="term" value="F:L-amino acid transmembrane transporter activity"/>
    <property type="evidence" value="ECO:0007669"/>
    <property type="project" value="TreeGrafter"/>
</dbReference>